<evidence type="ECO:0000313" key="10">
    <source>
        <dbReference type="Proteomes" id="UP000292052"/>
    </source>
</evidence>
<dbReference type="AlphaFoldDB" id="A0A482V8M5"/>
<evidence type="ECO:0000256" key="2">
    <source>
        <dbReference type="ARBA" id="ARBA00022490"/>
    </source>
</evidence>
<keyword evidence="3 5" id="KW-0493">Microtubule</keyword>
<dbReference type="GO" id="GO:0051225">
    <property type="term" value="P:spindle assembly"/>
    <property type="evidence" value="ECO:0007669"/>
    <property type="project" value="TreeGrafter"/>
</dbReference>
<keyword evidence="2 5" id="KW-0963">Cytoplasm</keyword>
<name>A0A482V8M5_ASBVE</name>
<dbReference type="InterPro" id="IPR041470">
    <property type="entry name" value="GCP_N"/>
</dbReference>
<dbReference type="PANTHER" id="PTHR19302:SF70">
    <property type="entry name" value="GAMMA-TUBULIN COMPLEX COMPONENT 6"/>
    <property type="match status" value="1"/>
</dbReference>
<feature type="domain" description="Gamma tubulin complex component protein N-terminal" evidence="8">
    <location>
        <begin position="15"/>
        <end position="201"/>
    </location>
</feature>
<evidence type="ECO:0000256" key="3">
    <source>
        <dbReference type="ARBA" id="ARBA00022701"/>
    </source>
</evidence>
<protein>
    <recommendedName>
        <fullName evidence="5">Gamma-tubulin complex component</fullName>
    </recommendedName>
</protein>
<dbReference type="GO" id="GO:0000930">
    <property type="term" value="C:gamma-tubulin complex"/>
    <property type="evidence" value="ECO:0007669"/>
    <property type="project" value="TreeGrafter"/>
</dbReference>
<dbReference type="Pfam" id="PF17681">
    <property type="entry name" value="GCP_N_terminal"/>
    <property type="match status" value="1"/>
</dbReference>
<gene>
    <name evidence="9" type="ORF">BDFB_008502</name>
</gene>
<keyword evidence="10" id="KW-1185">Reference proteome</keyword>
<evidence type="ECO:0000259" key="7">
    <source>
        <dbReference type="Pfam" id="PF04130"/>
    </source>
</evidence>
<dbReference type="GO" id="GO:0051011">
    <property type="term" value="F:microtubule minus-end binding"/>
    <property type="evidence" value="ECO:0007669"/>
    <property type="project" value="TreeGrafter"/>
</dbReference>
<accession>A0A482V8M5</accession>
<dbReference type="InterPro" id="IPR040457">
    <property type="entry name" value="GCP_C"/>
</dbReference>
<evidence type="ECO:0000313" key="9">
    <source>
        <dbReference type="EMBL" id="RZB39557.1"/>
    </source>
</evidence>
<dbReference type="EMBL" id="QDEB01127401">
    <property type="protein sequence ID" value="RZB39557.1"/>
    <property type="molecule type" value="Genomic_DNA"/>
</dbReference>
<evidence type="ECO:0000256" key="4">
    <source>
        <dbReference type="ARBA" id="ARBA00023212"/>
    </source>
</evidence>
<feature type="domain" description="Gamma tubulin complex component C-terminal" evidence="7">
    <location>
        <begin position="695"/>
        <end position="907"/>
    </location>
</feature>
<evidence type="ECO:0000259" key="8">
    <source>
        <dbReference type="Pfam" id="PF17681"/>
    </source>
</evidence>
<proteinExistence type="inferred from homology"/>
<dbReference type="GO" id="GO:0000278">
    <property type="term" value="P:mitotic cell cycle"/>
    <property type="evidence" value="ECO:0007669"/>
    <property type="project" value="TreeGrafter"/>
</dbReference>
<feature type="coiled-coil region" evidence="6">
    <location>
        <begin position="267"/>
        <end position="295"/>
    </location>
</feature>
<feature type="non-terminal residue" evidence="9">
    <location>
        <position position="1"/>
    </location>
</feature>
<dbReference type="STRING" id="1661398.A0A482V8M5"/>
<evidence type="ECO:0000256" key="5">
    <source>
        <dbReference type="RuleBase" id="RU363050"/>
    </source>
</evidence>
<comment type="similarity">
    <text evidence="1 5">Belongs to the TUBGCP family.</text>
</comment>
<keyword evidence="6" id="KW-0175">Coiled coil</keyword>
<dbReference type="Gene3D" id="1.20.120.1900">
    <property type="entry name" value="Gamma-tubulin complex, C-terminal domain"/>
    <property type="match status" value="1"/>
</dbReference>
<dbReference type="InterPro" id="IPR042241">
    <property type="entry name" value="GCP_C_sf"/>
</dbReference>
<dbReference type="OrthoDB" id="775571at2759"/>
<reference evidence="9 10" key="1">
    <citation type="submission" date="2017-03" db="EMBL/GenBank/DDBJ databases">
        <title>Genome of the blue death feigning beetle - Asbolus verrucosus.</title>
        <authorList>
            <person name="Rider S.D."/>
        </authorList>
    </citation>
    <scope>NUCLEOTIDE SEQUENCE [LARGE SCALE GENOMIC DNA]</scope>
    <source>
        <strain evidence="9">Butters</strain>
        <tissue evidence="9">Head and leg muscle</tissue>
    </source>
</reference>
<evidence type="ECO:0000256" key="1">
    <source>
        <dbReference type="ARBA" id="ARBA00010337"/>
    </source>
</evidence>
<keyword evidence="4 5" id="KW-0206">Cytoskeleton</keyword>
<evidence type="ECO:0000256" key="6">
    <source>
        <dbReference type="SAM" id="Coils"/>
    </source>
</evidence>
<dbReference type="GO" id="GO:0000922">
    <property type="term" value="C:spindle pole"/>
    <property type="evidence" value="ECO:0007669"/>
    <property type="project" value="InterPro"/>
</dbReference>
<dbReference type="PANTHER" id="PTHR19302">
    <property type="entry name" value="GAMMA TUBULIN COMPLEX PROTEIN"/>
    <property type="match status" value="1"/>
</dbReference>
<dbReference type="GO" id="GO:0051321">
    <property type="term" value="P:meiotic cell cycle"/>
    <property type="evidence" value="ECO:0007669"/>
    <property type="project" value="TreeGrafter"/>
</dbReference>
<dbReference type="GO" id="GO:0005874">
    <property type="term" value="C:microtubule"/>
    <property type="evidence" value="ECO:0007669"/>
    <property type="project" value="UniProtKB-KW"/>
</dbReference>
<dbReference type="GO" id="GO:0043015">
    <property type="term" value="F:gamma-tubulin binding"/>
    <property type="evidence" value="ECO:0007669"/>
    <property type="project" value="InterPro"/>
</dbReference>
<comment type="caution">
    <text evidence="9">The sequence shown here is derived from an EMBL/GenBank/DDBJ whole genome shotgun (WGS) entry which is preliminary data.</text>
</comment>
<dbReference type="GO" id="GO:0007020">
    <property type="term" value="P:microtubule nucleation"/>
    <property type="evidence" value="ECO:0007669"/>
    <property type="project" value="InterPro"/>
</dbReference>
<dbReference type="InterPro" id="IPR007259">
    <property type="entry name" value="GCP"/>
</dbReference>
<dbReference type="Pfam" id="PF04130">
    <property type="entry name" value="GCP_C_terminal"/>
    <property type="match status" value="1"/>
</dbReference>
<comment type="subcellular location">
    <subcellularLocation>
        <location evidence="5">Cytoplasm</location>
        <location evidence="5">Cytoskeleton</location>
        <location evidence="5">Microtubule organizing center</location>
    </subcellularLocation>
</comment>
<dbReference type="GO" id="GO:0031122">
    <property type="term" value="P:cytoplasmic microtubule organization"/>
    <property type="evidence" value="ECO:0007669"/>
    <property type="project" value="TreeGrafter"/>
</dbReference>
<dbReference type="Proteomes" id="UP000292052">
    <property type="component" value="Unassembled WGS sequence"/>
</dbReference>
<sequence>LHEISTPSPYSGEYKQDGYIFAELCQSIQRYLEFYRTAIISLPDTIGLLKLHERTNRLRNHLTTLTSICKLGPYSESERMPHGVSLLNYLYQTVLNLTDKNVLLVLYAILFPCCQVYFSRFLQQWLLEGAVNDPYEEFFIKPNFKYISTRGRTYWTRSYSLREDIVPDFLVDLRMDILNCGKTMNLLKLCIQSSKLCSYLMGKKPLIISCCLTSEQLSLLEQNATSYYLEILSECGPGINLEQILKREKEQDPIFMNLIAKKRAVTLKRLELERKKMLEEEKEKKLDEMIALKEQYDSALQLKQTRIAAEIESEMKLIEFNLSIENFRDKLIEKEANDLIDYYNNLYEISEKRRKKIEKHIEKLKNCLDQAEPLESHSSEESFYSVDERVKDEEDIEEEEKFVDTLSDLVPIHSSKSLDIINANSEKIEETKVLETFEMAKKIKEKVLSEEMGIILTVPTDKRQTTKIFDNPDLTEAQRNKLRVLNSEFGIEIKPPQINQLIKKTLSQSEINRNLVLGSSDCFYGDFAARATRVDNANFLYKNLVNKENCTDENEKKIKKSTSLSLNVTKTDYPMPMSVDSTPVSESTTSRMLLSVEKGEFESIPTTADTQVTDEGFIFEGIPEDSVYIPIKRSFSDNFQKKVFSKRVTREEASGLSTNCLKLFLHESISIPLATQTKLVDNELLKYFVNDLQYLKHLNSLRDYFFLQDGEFGRNITENLFEKLYDVHFPIELINCRTLQNLVFGALQMSSKFQENSTCLSFKINSLPKRFHLGDPDVLDCLSLTYKVKWPLNILLPADTIGKYDEVFKYLLKLNRISWVLKKIFLELKILAKISGKKEIYLMISPHYRRLHQCRHVMLHFIQTLQNYIVGEVLQSSWEIFERNLSTVTNLDSLYFVHTSYIKNILFL</sequence>
<feature type="non-terminal residue" evidence="9">
    <location>
        <position position="908"/>
    </location>
</feature>
<organism evidence="9 10">
    <name type="scientific">Asbolus verrucosus</name>
    <name type="common">Desert ironclad beetle</name>
    <dbReference type="NCBI Taxonomy" id="1661398"/>
    <lineage>
        <taxon>Eukaryota</taxon>
        <taxon>Metazoa</taxon>
        <taxon>Ecdysozoa</taxon>
        <taxon>Arthropoda</taxon>
        <taxon>Hexapoda</taxon>
        <taxon>Insecta</taxon>
        <taxon>Pterygota</taxon>
        <taxon>Neoptera</taxon>
        <taxon>Endopterygota</taxon>
        <taxon>Coleoptera</taxon>
        <taxon>Polyphaga</taxon>
        <taxon>Cucujiformia</taxon>
        <taxon>Tenebrionidae</taxon>
        <taxon>Pimeliinae</taxon>
        <taxon>Asbolus</taxon>
    </lineage>
</organism>